<evidence type="ECO:0000313" key="2">
    <source>
        <dbReference type="Proteomes" id="UP000625711"/>
    </source>
</evidence>
<dbReference type="Gene3D" id="2.40.128.20">
    <property type="match status" value="1"/>
</dbReference>
<dbReference type="Proteomes" id="UP000625711">
    <property type="component" value="Unassembled WGS sequence"/>
</dbReference>
<dbReference type="SUPFAM" id="SSF50814">
    <property type="entry name" value="Lipocalins"/>
    <property type="match status" value="1"/>
</dbReference>
<sequence length="132" mass="14887">MVQIEGTYEPVSEENYTEYLKAFNVPDELISKILKSKTPVVISDVTDTSITIAIKDKGTTFTFGEEKAYSLPTEHKVKSTLKRDGNIITFHTSLQDNEAVFEDKVYEFTDDGLVSTGTNYKGVKGVFKYKRL</sequence>
<protein>
    <recommendedName>
        <fullName evidence="3">Fatty acid-binding protein</fullName>
    </recommendedName>
</protein>
<accession>A0A834I7I0</accession>
<evidence type="ECO:0000313" key="1">
    <source>
        <dbReference type="EMBL" id="KAF7275915.1"/>
    </source>
</evidence>
<evidence type="ECO:0008006" key="3">
    <source>
        <dbReference type="Google" id="ProtNLM"/>
    </source>
</evidence>
<organism evidence="1 2">
    <name type="scientific">Rhynchophorus ferrugineus</name>
    <name type="common">Red palm weevil</name>
    <name type="synonym">Curculio ferrugineus</name>
    <dbReference type="NCBI Taxonomy" id="354439"/>
    <lineage>
        <taxon>Eukaryota</taxon>
        <taxon>Metazoa</taxon>
        <taxon>Ecdysozoa</taxon>
        <taxon>Arthropoda</taxon>
        <taxon>Hexapoda</taxon>
        <taxon>Insecta</taxon>
        <taxon>Pterygota</taxon>
        <taxon>Neoptera</taxon>
        <taxon>Endopterygota</taxon>
        <taxon>Coleoptera</taxon>
        <taxon>Polyphaga</taxon>
        <taxon>Cucujiformia</taxon>
        <taxon>Curculionidae</taxon>
        <taxon>Dryophthorinae</taxon>
        <taxon>Rhynchophorus</taxon>
    </lineage>
</organism>
<dbReference type="OrthoDB" id="412780at2759"/>
<dbReference type="InterPro" id="IPR012674">
    <property type="entry name" value="Calycin"/>
</dbReference>
<gene>
    <name evidence="1" type="ORF">GWI33_011146</name>
</gene>
<name>A0A834I7I0_RHYFE</name>
<comment type="caution">
    <text evidence="1">The sequence shown here is derived from an EMBL/GenBank/DDBJ whole genome shotgun (WGS) entry which is preliminary data.</text>
</comment>
<reference evidence="1" key="1">
    <citation type="submission" date="2020-08" db="EMBL/GenBank/DDBJ databases">
        <title>Genome sequencing and assembly of the red palm weevil Rhynchophorus ferrugineus.</title>
        <authorList>
            <person name="Dias G.B."/>
            <person name="Bergman C.M."/>
            <person name="Manee M."/>
        </authorList>
    </citation>
    <scope>NUCLEOTIDE SEQUENCE</scope>
    <source>
        <strain evidence="1">AA-2017</strain>
        <tissue evidence="1">Whole larva</tissue>
    </source>
</reference>
<proteinExistence type="predicted"/>
<dbReference type="AlphaFoldDB" id="A0A834I7I0"/>
<keyword evidence="2" id="KW-1185">Reference proteome</keyword>
<dbReference type="EMBL" id="JAACXV010008787">
    <property type="protein sequence ID" value="KAF7275915.1"/>
    <property type="molecule type" value="Genomic_DNA"/>
</dbReference>